<name>A0ABN8IC80_9NEOP</name>
<evidence type="ECO:0000256" key="2">
    <source>
        <dbReference type="ARBA" id="ARBA00023157"/>
    </source>
</evidence>
<keyword evidence="1" id="KW-0677">Repeat</keyword>
<dbReference type="SUPFAM" id="SSF48726">
    <property type="entry name" value="Immunoglobulin"/>
    <property type="match status" value="1"/>
</dbReference>
<dbReference type="PANTHER" id="PTHR12231">
    <property type="entry name" value="CTX-RELATED TYPE I TRANSMEMBRANE PROTEIN"/>
    <property type="match status" value="1"/>
</dbReference>
<proteinExistence type="predicted"/>
<feature type="non-terminal residue" evidence="4">
    <location>
        <position position="1"/>
    </location>
</feature>
<dbReference type="Gene3D" id="2.60.40.10">
    <property type="entry name" value="Immunoglobulins"/>
    <property type="match status" value="1"/>
</dbReference>
<protein>
    <recommendedName>
        <fullName evidence="6">Immunoglobulin domain-containing protein</fullName>
    </recommendedName>
</protein>
<dbReference type="EMBL" id="OW152814">
    <property type="protein sequence ID" value="CAH2050338.1"/>
    <property type="molecule type" value="Genomic_DNA"/>
</dbReference>
<evidence type="ECO:0008006" key="6">
    <source>
        <dbReference type="Google" id="ProtNLM"/>
    </source>
</evidence>
<dbReference type="InterPro" id="IPR051170">
    <property type="entry name" value="Neural/epithelial_adhesion"/>
</dbReference>
<dbReference type="Proteomes" id="UP000837857">
    <property type="component" value="Chromosome 2"/>
</dbReference>
<reference evidence="4" key="1">
    <citation type="submission" date="2022-03" db="EMBL/GenBank/DDBJ databases">
        <authorList>
            <person name="Martin H S."/>
        </authorList>
    </citation>
    <scope>NUCLEOTIDE SEQUENCE</scope>
</reference>
<evidence type="ECO:0000313" key="5">
    <source>
        <dbReference type="Proteomes" id="UP000837857"/>
    </source>
</evidence>
<dbReference type="InterPro" id="IPR036179">
    <property type="entry name" value="Ig-like_dom_sf"/>
</dbReference>
<organism evidence="4 5">
    <name type="scientific">Iphiclides podalirius</name>
    <name type="common">scarce swallowtail</name>
    <dbReference type="NCBI Taxonomy" id="110791"/>
    <lineage>
        <taxon>Eukaryota</taxon>
        <taxon>Metazoa</taxon>
        <taxon>Ecdysozoa</taxon>
        <taxon>Arthropoda</taxon>
        <taxon>Hexapoda</taxon>
        <taxon>Insecta</taxon>
        <taxon>Pterygota</taxon>
        <taxon>Neoptera</taxon>
        <taxon>Endopterygota</taxon>
        <taxon>Lepidoptera</taxon>
        <taxon>Glossata</taxon>
        <taxon>Ditrysia</taxon>
        <taxon>Papilionoidea</taxon>
        <taxon>Papilionidae</taxon>
        <taxon>Papilioninae</taxon>
        <taxon>Iphiclides</taxon>
    </lineage>
</organism>
<sequence>MEEVAWMHFEQSAILTVHNHVITRNPRVSVTHDKHRTWFLHISDVREEDRGRYMCQINTVTAKTQFGYLHVVGAGYRSRGYVWIWFTCYFIFLFFI</sequence>
<evidence type="ECO:0000313" key="4">
    <source>
        <dbReference type="EMBL" id="CAH2050338.1"/>
    </source>
</evidence>
<evidence type="ECO:0000256" key="3">
    <source>
        <dbReference type="ARBA" id="ARBA00023319"/>
    </source>
</evidence>
<dbReference type="PANTHER" id="PTHR12231:SF157">
    <property type="entry name" value="DPR-INTERACTING PROTEIN EPSILON-RELATED"/>
    <property type="match status" value="1"/>
</dbReference>
<keyword evidence="5" id="KW-1185">Reference proteome</keyword>
<keyword evidence="2" id="KW-1015">Disulfide bond</keyword>
<keyword evidence="3" id="KW-0393">Immunoglobulin domain</keyword>
<gene>
    <name evidence="4" type="ORF">IPOD504_LOCUS7387</name>
</gene>
<evidence type="ECO:0000256" key="1">
    <source>
        <dbReference type="ARBA" id="ARBA00022737"/>
    </source>
</evidence>
<accession>A0ABN8IC80</accession>
<dbReference type="InterPro" id="IPR013783">
    <property type="entry name" value="Ig-like_fold"/>
</dbReference>